<evidence type="ECO:0008006" key="3">
    <source>
        <dbReference type="Google" id="ProtNLM"/>
    </source>
</evidence>
<proteinExistence type="predicted"/>
<reference evidence="1 2" key="1">
    <citation type="journal article" date="2019" name="Int. J. Syst. Evol. Microbiol.">
        <title>The Global Catalogue of Microorganisms (GCM) 10K type strain sequencing project: providing services to taxonomists for standard genome sequencing and annotation.</title>
        <authorList>
            <consortium name="The Broad Institute Genomics Platform"/>
            <consortium name="The Broad Institute Genome Sequencing Center for Infectious Disease"/>
            <person name="Wu L."/>
            <person name="Ma J."/>
        </authorList>
    </citation>
    <scope>NUCLEOTIDE SEQUENCE [LARGE SCALE GENOMIC DNA]</scope>
    <source>
        <strain evidence="1 2">JCM 14193</strain>
    </source>
</reference>
<name>A0ABN1A714_9BACI</name>
<dbReference type="RefSeq" id="WP_343784272.1">
    <property type="nucleotide sequence ID" value="NZ_BAAACZ010000026.1"/>
</dbReference>
<protein>
    <recommendedName>
        <fullName evidence="3">Thymidylate kinase</fullName>
    </recommendedName>
</protein>
<gene>
    <name evidence="1" type="ORF">GCM10008935_26240</name>
</gene>
<accession>A0ABN1A714</accession>
<dbReference type="SUPFAM" id="SSF52540">
    <property type="entry name" value="P-loop containing nucleoside triphosphate hydrolases"/>
    <property type="match status" value="1"/>
</dbReference>
<keyword evidence="2" id="KW-1185">Reference proteome</keyword>
<dbReference type="InterPro" id="IPR027417">
    <property type="entry name" value="P-loop_NTPase"/>
</dbReference>
<sequence length="505" mass="58938">MELKVVRKLIDRLNEEGIIYCHWKSNQHVADAFTSVDDIDVLIDQDDILKLNIILNELDYKRFRLPEKRAYVGIEDYLGFDHEKGVFVHLHLHYQLTLGEKFLKGYQLPFAKSVLNRRIFDSENNIYISSHEDEMWLLMLRSALKLRHRDRLKFILGKDIFGSSTHAEFKWLQDNCDVNLFHEIVKELFDGNIASLMMSVYRKNLQYNSVRKLSKAIKEKCRPFKSYTILGGTVTRWLREYFRVCQVINNKIYKSAKSYRRTPIAGGKVIAFLGPDGAGKSTIIKEVYNKLHPVMDVNKIYLGSGDGNSSLMRKPLKASYKYLLKKNILNRKSKKVDESGKTYRVGEDAKAGVIRKVGQFPWIYTLTRERKRKIKQSRRFRNKGYVVITDRYPQTQVIDMADGPRFYLNNNLKHGFPNVLLERFERHSFELANLVKPDVVIILKVSSSVAYNRKSNEIEIDSHKELMNKILNLDFGEDTKRIIIDADQPLEKVSLDTTLAVWRCL</sequence>
<evidence type="ECO:0000313" key="1">
    <source>
        <dbReference type="EMBL" id="GAA0469162.1"/>
    </source>
</evidence>
<organism evidence="1 2">
    <name type="scientific">Alkalibacillus silvisoli</name>
    <dbReference type="NCBI Taxonomy" id="392823"/>
    <lineage>
        <taxon>Bacteria</taxon>
        <taxon>Bacillati</taxon>
        <taxon>Bacillota</taxon>
        <taxon>Bacilli</taxon>
        <taxon>Bacillales</taxon>
        <taxon>Bacillaceae</taxon>
        <taxon>Alkalibacillus</taxon>
    </lineage>
</organism>
<dbReference type="EMBL" id="BAAACZ010000026">
    <property type="protein sequence ID" value="GAA0469162.1"/>
    <property type="molecule type" value="Genomic_DNA"/>
</dbReference>
<dbReference type="Gene3D" id="3.40.50.300">
    <property type="entry name" value="P-loop containing nucleotide triphosphate hydrolases"/>
    <property type="match status" value="1"/>
</dbReference>
<evidence type="ECO:0000313" key="2">
    <source>
        <dbReference type="Proteomes" id="UP001500740"/>
    </source>
</evidence>
<dbReference type="Proteomes" id="UP001500740">
    <property type="component" value="Unassembled WGS sequence"/>
</dbReference>
<comment type="caution">
    <text evidence="1">The sequence shown here is derived from an EMBL/GenBank/DDBJ whole genome shotgun (WGS) entry which is preliminary data.</text>
</comment>